<dbReference type="PRINTS" id="PR00455">
    <property type="entry name" value="HTHTETR"/>
</dbReference>
<organism evidence="4 5">
    <name type="scientific">Sphingomonas zeae</name>
    <dbReference type="NCBI Taxonomy" id="1646122"/>
    <lineage>
        <taxon>Bacteria</taxon>
        <taxon>Pseudomonadati</taxon>
        <taxon>Pseudomonadota</taxon>
        <taxon>Alphaproteobacteria</taxon>
        <taxon>Sphingomonadales</taxon>
        <taxon>Sphingomonadaceae</taxon>
        <taxon>Sphingomonas</taxon>
    </lineage>
</organism>
<dbReference type="PANTHER" id="PTHR30055:SF226">
    <property type="entry name" value="HTH-TYPE TRANSCRIPTIONAL REGULATOR PKSA"/>
    <property type="match status" value="1"/>
</dbReference>
<dbReference type="GO" id="GO:0000976">
    <property type="term" value="F:transcription cis-regulatory region binding"/>
    <property type="evidence" value="ECO:0007669"/>
    <property type="project" value="TreeGrafter"/>
</dbReference>
<keyword evidence="5" id="KW-1185">Reference proteome</keyword>
<reference evidence="4 5" key="1">
    <citation type="submission" date="2020-05" db="EMBL/GenBank/DDBJ databases">
        <title>Genome Sequencing of Type Strains.</title>
        <authorList>
            <person name="Lemaire J.F."/>
            <person name="Inderbitzin P."/>
            <person name="Gregorio O.A."/>
            <person name="Collins S.B."/>
            <person name="Wespe N."/>
            <person name="Knight-Connoni V."/>
        </authorList>
    </citation>
    <scope>NUCLEOTIDE SEQUENCE [LARGE SCALE GENOMIC DNA]</scope>
    <source>
        <strain evidence="4 5">DSM 100049</strain>
    </source>
</reference>
<accession>A0A7Y6B426</accession>
<dbReference type="PANTHER" id="PTHR30055">
    <property type="entry name" value="HTH-TYPE TRANSCRIPTIONAL REGULATOR RUTR"/>
    <property type="match status" value="1"/>
</dbReference>
<dbReference type="GO" id="GO:0003700">
    <property type="term" value="F:DNA-binding transcription factor activity"/>
    <property type="evidence" value="ECO:0007669"/>
    <property type="project" value="TreeGrafter"/>
</dbReference>
<dbReference type="InterPro" id="IPR050109">
    <property type="entry name" value="HTH-type_TetR-like_transc_reg"/>
</dbReference>
<dbReference type="SUPFAM" id="SSF46689">
    <property type="entry name" value="Homeodomain-like"/>
    <property type="match status" value="1"/>
</dbReference>
<dbReference type="EMBL" id="JABMCH010000062">
    <property type="protein sequence ID" value="NUU47019.1"/>
    <property type="molecule type" value="Genomic_DNA"/>
</dbReference>
<dbReference type="AlphaFoldDB" id="A0A7Y6B426"/>
<evidence type="ECO:0000259" key="3">
    <source>
        <dbReference type="PROSITE" id="PS50977"/>
    </source>
</evidence>
<keyword evidence="1 2" id="KW-0238">DNA-binding</keyword>
<feature type="domain" description="HTH tetR-type" evidence="3">
    <location>
        <begin position="22"/>
        <end position="82"/>
    </location>
</feature>
<evidence type="ECO:0000313" key="5">
    <source>
        <dbReference type="Proteomes" id="UP000536441"/>
    </source>
</evidence>
<comment type="caution">
    <text evidence="4">The sequence shown here is derived from an EMBL/GenBank/DDBJ whole genome shotgun (WGS) entry which is preliminary data.</text>
</comment>
<evidence type="ECO:0000256" key="2">
    <source>
        <dbReference type="PROSITE-ProRule" id="PRU00335"/>
    </source>
</evidence>
<name>A0A7Y6B426_9SPHN</name>
<protein>
    <submittedName>
        <fullName evidence="4">TetR/AcrR family transcriptional regulator</fullName>
    </submittedName>
</protein>
<sequence>MPTSSTSHRPSLRKAPRQARSVETVRIIVEAAARILEEAGLGGFTTNAVAQRAGVSIGSLYQYFPRKEALIGALIIRETSLLIGDWEAAAAGSDAWAALLNMIASAVDHQLRRPVLARLLDVEEARLPFDGDRQRVVGRLRDMLADVLGRTDLDLDYDRNIATQDTLAIIKGIVDAAGEAGEVDRPLLVTRVRRAVFGYLNGAERP</sequence>
<evidence type="ECO:0000256" key="1">
    <source>
        <dbReference type="ARBA" id="ARBA00023125"/>
    </source>
</evidence>
<proteinExistence type="predicted"/>
<feature type="DNA-binding region" description="H-T-H motif" evidence="2">
    <location>
        <begin position="45"/>
        <end position="64"/>
    </location>
</feature>
<evidence type="ECO:0000313" key="4">
    <source>
        <dbReference type="EMBL" id="NUU47019.1"/>
    </source>
</evidence>
<gene>
    <name evidence="4" type="ORF">HP438_08540</name>
</gene>
<dbReference type="Pfam" id="PF17918">
    <property type="entry name" value="TetR_C_15"/>
    <property type="match status" value="1"/>
</dbReference>
<dbReference type="PROSITE" id="PS50977">
    <property type="entry name" value="HTH_TETR_2"/>
    <property type="match status" value="1"/>
</dbReference>
<dbReference type="InterPro" id="IPR009057">
    <property type="entry name" value="Homeodomain-like_sf"/>
</dbReference>
<dbReference type="Pfam" id="PF00440">
    <property type="entry name" value="TetR_N"/>
    <property type="match status" value="1"/>
</dbReference>
<dbReference type="InterPro" id="IPR001647">
    <property type="entry name" value="HTH_TetR"/>
</dbReference>
<dbReference type="Gene3D" id="1.10.357.10">
    <property type="entry name" value="Tetracycline Repressor, domain 2"/>
    <property type="match status" value="1"/>
</dbReference>
<dbReference type="InterPro" id="IPR041669">
    <property type="entry name" value="TetR_C_15"/>
</dbReference>
<dbReference type="Proteomes" id="UP000536441">
    <property type="component" value="Unassembled WGS sequence"/>
</dbReference>